<accession>A0A1Z5JW59</accession>
<keyword evidence="3" id="KW-1185">Reference proteome</keyword>
<comment type="caution">
    <text evidence="2">The sequence shown here is derived from an EMBL/GenBank/DDBJ whole genome shotgun (WGS) entry which is preliminary data.</text>
</comment>
<dbReference type="EMBL" id="BDSP01000123">
    <property type="protein sequence ID" value="GAX17961.1"/>
    <property type="molecule type" value="Genomic_DNA"/>
</dbReference>
<evidence type="ECO:0000256" key="1">
    <source>
        <dbReference type="SAM" id="MobiDB-lite"/>
    </source>
</evidence>
<dbReference type="AlphaFoldDB" id="A0A1Z5JW59"/>
<name>A0A1Z5JW59_FISSO</name>
<proteinExistence type="predicted"/>
<feature type="region of interest" description="Disordered" evidence="1">
    <location>
        <begin position="1"/>
        <end position="140"/>
    </location>
</feature>
<reference evidence="2 3" key="1">
    <citation type="journal article" date="2015" name="Plant Cell">
        <title>Oil accumulation by the oleaginous diatom Fistulifera solaris as revealed by the genome and transcriptome.</title>
        <authorList>
            <person name="Tanaka T."/>
            <person name="Maeda Y."/>
            <person name="Veluchamy A."/>
            <person name="Tanaka M."/>
            <person name="Abida H."/>
            <person name="Marechal E."/>
            <person name="Bowler C."/>
            <person name="Muto M."/>
            <person name="Sunaga Y."/>
            <person name="Tanaka M."/>
            <person name="Yoshino T."/>
            <person name="Taniguchi T."/>
            <person name="Fukuda Y."/>
            <person name="Nemoto M."/>
            <person name="Matsumoto M."/>
            <person name="Wong P.S."/>
            <person name="Aburatani S."/>
            <person name="Fujibuchi W."/>
        </authorList>
    </citation>
    <scope>NUCLEOTIDE SEQUENCE [LARGE SCALE GENOMIC DNA]</scope>
    <source>
        <strain evidence="2 3">JPCC DA0580</strain>
    </source>
</reference>
<dbReference type="InParanoid" id="A0A1Z5JW59"/>
<evidence type="ECO:0000313" key="3">
    <source>
        <dbReference type="Proteomes" id="UP000198406"/>
    </source>
</evidence>
<protein>
    <submittedName>
        <fullName evidence="2">Uncharacterized protein</fullName>
    </submittedName>
</protein>
<sequence length="261" mass="28160">MKQGKRSKKQNKRVKPASATRLAPVVEEEVTTTLSSSDEPTPSSSPPESSSTLINTNTLPTTMGDDLLPVESTPSLPAQPSRPPLKNIAPNQSHRTTPTNNTQATTSVQKPSVLPPVSTNNTAVSATGEESVTEDPPADQVITTTQPMLEVVLGKVVEIVTEAEQNRTNLEIERLQQLVEFLDSSYSPDATEWSLKHTELQHMVLQVVMLAKESVRRGTPPPTGMVLQLQDGGSAVQLTWAPPHHVQVTTDGVVLGERLCI</sequence>
<dbReference type="Proteomes" id="UP000198406">
    <property type="component" value="Unassembled WGS sequence"/>
</dbReference>
<gene>
    <name evidence="2" type="ORF">FisN_18Hh172</name>
</gene>
<feature type="compositionally biased region" description="Low complexity" evidence="1">
    <location>
        <begin position="96"/>
        <end position="106"/>
    </location>
</feature>
<feature type="compositionally biased region" description="Low complexity" evidence="1">
    <location>
        <begin position="31"/>
        <end position="53"/>
    </location>
</feature>
<organism evidence="2 3">
    <name type="scientific">Fistulifera solaris</name>
    <name type="common">Oleaginous diatom</name>
    <dbReference type="NCBI Taxonomy" id="1519565"/>
    <lineage>
        <taxon>Eukaryota</taxon>
        <taxon>Sar</taxon>
        <taxon>Stramenopiles</taxon>
        <taxon>Ochrophyta</taxon>
        <taxon>Bacillariophyta</taxon>
        <taxon>Bacillariophyceae</taxon>
        <taxon>Bacillariophycidae</taxon>
        <taxon>Naviculales</taxon>
        <taxon>Naviculaceae</taxon>
        <taxon>Fistulifera</taxon>
    </lineage>
</organism>
<feature type="compositionally biased region" description="Polar residues" evidence="1">
    <location>
        <begin position="117"/>
        <end position="130"/>
    </location>
</feature>
<feature type="compositionally biased region" description="Basic residues" evidence="1">
    <location>
        <begin position="1"/>
        <end position="15"/>
    </location>
</feature>
<evidence type="ECO:0000313" key="2">
    <source>
        <dbReference type="EMBL" id="GAX17961.1"/>
    </source>
</evidence>